<proteinExistence type="predicted"/>
<evidence type="ECO:0000313" key="2">
    <source>
        <dbReference type="Proteomes" id="UP000184420"/>
    </source>
</evidence>
<dbReference type="EMBL" id="FRBL01000001">
    <property type="protein sequence ID" value="SHK82511.1"/>
    <property type="molecule type" value="Genomic_DNA"/>
</dbReference>
<dbReference type="Proteomes" id="UP000184420">
    <property type="component" value="Unassembled WGS sequence"/>
</dbReference>
<gene>
    <name evidence="1" type="ORF">SAMN05444266_101269</name>
</gene>
<sequence length="40" mass="4447">MDFRGFFMTGRKWGLGTAHFNISGKSEGLTNANWSALLVK</sequence>
<dbReference type="AlphaFoldDB" id="A0A1M6VME9"/>
<keyword evidence="2" id="KW-1185">Reference proteome</keyword>
<accession>A0A1M6VME9</accession>
<reference evidence="1 2" key="1">
    <citation type="submission" date="2016-11" db="EMBL/GenBank/DDBJ databases">
        <authorList>
            <person name="Jaros S."/>
            <person name="Januszkiewicz K."/>
            <person name="Wedrychowicz H."/>
        </authorList>
    </citation>
    <scope>NUCLEOTIDE SEQUENCE [LARGE SCALE GENOMIC DNA]</scope>
    <source>
        <strain evidence="1 2">DSM 27406</strain>
    </source>
</reference>
<evidence type="ECO:0000313" key="1">
    <source>
        <dbReference type="EMBL" id="SHK82511.1"/>
    </source>
</evidence>
<protein>
    <submittedName>
        <fullName evidence="1">Uncharacterized protein</fullName>
    </submittedName>
</protein>
<organism evidence="1 2">
    <name type="scientific">Chitinophaga jiangningensis</name>
    <dbReference type="NCBI Taxonomy" id="1419482"/>
    <lineage>
        <taxon>Bacteria</taxon>
        <taxon>Pseudomonadati</taxon>
        <taxon>Bacteroidota</taxon>
        <taxon>Chitinophagia</taxon>
        <taxon>Chitinophagales</taxon>
        <taxon>Chitinophagaceae</taxon>
        <taxon>Chitinophaga</taxon>
    </lineage>
</organism>
<name>A0A1M6VME9_9BACT</name>